<reference evidence="1 2" key="1">
    <citation type="submission" date="2021-03" db="EMBL/GenBank/DDBJ databases">
        <title>Whole genome sequence of Agrobacterium sp. strain Rnr.</title>
        <authorList>
            <person name="Mafakheri H."/>
            <person name="Taghavi S.M."/>
            <person name="Nemanja K."/>
            <person name="Osdaghi E."/>
        </authorList>
    </citation>
    <scope>NUCLEOTIDE SEQUENCE [LARGE SCALE GENOMIC DNA]</scope>
    <source>
        <strain evidence="1 2">Rnr</strain>
    </source>
</reference>
<name>A0ABS3EJZ5_9HYPH</name>
<sequence length="220" mass="24202">MLDHAVVDKIPHRVPTESKVAKLLKKPKNLHGLALALQELTHSVNVSAVPEIARPQNGTGPVNKTFSDDHFVNNFDIMGDDTQYLVAHQLDVGLEAARFVERRWAHGKKLHTAVAIGGSDVDELLRRSGLALEVDQDLRLNINDVPIGHKVKDEVRLNQAFATQKLIARFVVDRDAAIRGRLERDIAINRTPAGETMNFKAGALLKGRASLVIAQLLSVV</sequence>
<evidence type="ECO:0000313" key="1">
    <source>
        <dbReference type="EMBL" id="MBO0132299.1"/>
    </source>
</evidence>
<organism evidence="1 2">
    <name type="scientific">Agrobacterium burrii</name>
    <dbReference type="NCBI Taxonomy" id="2815339"/>
    <lineage>
        <taxon>Bacteria</taxon>
        <taxon>Pseudomonadati</taxon>
        <taxon>Pseudomonadota</taxon>
        <taxon>Alphaproteobacteria</taxon>
        <taxon>Hyphomicrobiales</taxon>
        <taxon>Rhizobiaceae</taxon>
        <taxon>Rhizobium/Agrobacterium group</taxon>
        <taxon>Agrobacterium</taxon>
        <taxon>Agrobacterium tumefaciens complex</taxon>
    </lineage>
</organism>
<keyword evidence="2" id="KW-1185">Reference proteome</keyword>
<accession>A0ABS3EJZ5</accession>
<dbReference type="RefSeq" id="WP_207134734.1">
    <property type="nucleotide sequence ID" value="NZ_JAFLNA010000008.1"/>
</dbReference>
<dbReference type="Proteomes" id="UP000664699">
    <property type="component" value="Unassembled WGS sequence"/>
</dbReference>
<protein>
    <submittedName>
        <fullName evidence="1">Uncharacterized protein</fullName>
    </submittedName>
</protein>
<dbReference type="EMBL" id="JAFLNA010000008">
    <property type="protein sequence ID" value="MBO0132299.1"/>
    <property type="molecule type" value="Genomic_DNA"/>
</dbReference>
<comment type="caution">
    <text evidence="1">The sequence shown here is derived from an EMBL/GenBank/DDBJ whole genome shotgun (WGS) entry which is preliminary data.</text>
</comment>
<evidence type="ECO:0000313" key="2">
    <source>
        <dbReference type="Proteomes" id="UP000664699"/>
    </source>
</evidence>
<proteinExistence type="predicted"/>
<gene>
    <name evidence="1" type="ORF">JZX89_16315</name>
</gene>